<dbReference type="AlphaFoldDB" id="A0A498I306"/>
<protein>
    <recommendedName>
        <fullName evidence="5">SWIM-type domain-containing protein</fullName>
    </recommendedName>
</protein>
<evidence type="ECO:0000313" key="7">
    <source>
        <dbReference type="Proteomes" id="UP000290289"/>
    </source>
</evidence>
<name>A0A498I306_MALDO</name>
<reference evidence="6 7" key="1">
    <citation type="submission" date="2018-10" db="EMBL/GenBank/DDBJ databases">
        <title>A high-quality apple genome assembly.</title>
        <authorList>
            <person name="Hu J."/>
        </authorList>
    </citation>
    <scope>NUCLEOTIDE SEQUENCE [LARGE SCALE GENOMIC DNA]</scope>
    <source>
        <strain evidence="7">cv. HFTH1</strain>
        <tissue evidence="6">Young leaf</tissue>
    </source>
</reference>
<feature type="domain" description="SWIM-type" evidence="5">
    <location>
        <begin position="7"/>
        <end position="39"/>
    </location>
</feature>
<comment type="caution">
    <text evidence="6">The sequence shown here is derived from an EMBL/GenBank/DDBJ whole genome shotgun (WGS) entry which is preliminary data.</text>
</comment>
<keyword evidence="2 4" id="KW-0863">Zinc-finger</keyword>
<accession>A0A498I306</accession>
<dbReference type="GO" id="GO:0008270">
    <property type="term" value="F:zinc ion binding"/>
    <property type="evidence" value="ECO:0007669"/>
    <property type="project" value="UniProtKB-KW"/>
</dbReference>
<keyword evidence="3" id="KW-0862">Zinc</keyword>
<dbReference type="PROSITE" id="PS50966">
    <property type="entry name" value="ZF_SWIM"/>
    <property type="match status" value="1"/>
</dbReference>
<dbReference type="PANTHER" id="PTHR31973">
    <property type="entry name" value="POLYPROTEIN, PUTATIVE-RELATED"/>
    <property type="match status" value="1"/>
</dbReference>
<dbReference type="Proteomes" id="UP000290289">
    <property type="component" value="Chromosome 15"/>
</dbReference>
<proteinExistence type="predicted"/>
<dbReference type="PANTHER" id="PTHR31973:SF187">
    <property type="entry name" value="MUTATOR TRANSPOSASE MUDRA PROTEIN"/>
    <property type="match status" value="1"/>
</dbReference>
<dbReference type="InterPro" id="IPR007527">
    <property type="entry name" value="Znf_SWIM"/>
</dbReference>
<dbReference type="SMART" id="SM00575">
    <property type="entry name" value="ZnF_PMZ"/>
    <property type="match status" value="1"/>
</dbReference>
<evidence type="ECO:0000256" key="1">
    <source>
        <dbReference type="ARBA" id="ARBA00022723"/>
    </source>
</evidence>
<evidence type="ECO:0000256" key="4">
    <source>
        <dbReference type="PROSITE-ProRule" id="PRU00325"/>
    </source>
</evidence>
<evidence type="ECO:0000256" key="3">
    <source>
        <dbReference type="ARBA" id="ARBA00022833"/>
    </source>
</evidence>
<evidence type="ECO:0000313" key="6">
    <source>
        <dbReference type="EMBL" id="RXH75453.1"/>
    </source>
</evidence>
<dbReference type="Pfam" id="PF04434">
    <property type="entry name" value="SWIM"/>
    <property type="match status" value="1"/>
</dbReference>
<dbReference type="InterPro" id="IPR006564">
    <property type="entry name" value="Znf_PMZ"/>
</dbReference>
<sequence length="128" mass="15069">MDSGDQYVVDLTECTRSCRRYDLTGIPCNHAIVAINYKKEKLEDYVDVCYSKVIYLKIFGHLIQPMNRMLMWEVAKNPPIQPYLYIRQLKKKRNKELAQGKIKGPLKYGICKKEGHNTRTHHMHLSTR</sequence>
<organism evidence="6 7">
    <name type="scientific">Malus domestica</name>
    <name type="common">Apple</name>
    <name type="synonym">Pyrus malus</name>
    <dbReference type="NCBI Taxonomy" id="3750"/>
    <lineage>
        <taxon>Eukaryota</taxon>
        <taxon>Viridiplantae</taxon>
        <taxon>Streptophyta</taxon>
        <taxon>Embryophyta</taxon>
        <taxon>Tracheophyta</taxon>
        <taxon>Spermatophyta</taxon>
        <taxon>Magnoliopsida</taxon>
        <taxon>eudicotyledons</taxon>
        <taxon>Gunneridae</taxon>
        <taxon>Pentapetalae</taxon>
        <taxon>rosids</taxon>
        <taxon>fabids</taxon>
        <taxon>Rosales</taxon>
        <taxon>Rosaceae</taxon>
        <taxon>Amygdaloideae</taxon>
        <taxon>Maleae</taxon>
        <taxon>Malus</taxon>
    </lineage>
</organism>
<keyword evidence="7" id="KW-1185">Reference proteome</keyword>
<evidence type="ECO:0000259" key="5">
    <source>
        <dbReference type="PROSITE" id="PS50966"/>
    </source>
</evidence>
<keyword evidence="1" id="KW-0479">Metal-binding</keyword>
<gene>
    <name evidence="6" type="ORF">DVH24_030174</name>
</gene>
<evidence type="ECO:0000256" key="2">
    <source>
        <dbReference type="ARBA" id="ARBA00022771"/>
    </source>
</evidence>
<dbReference type="EMBL" id="RDQH01000341">
    <property type="protein sequence ID" value="RXH75453.1"/>
    <property type="molecule type" value="Genomic_DNA"/>
</dbReference>